<gene>
    <name evidence="1" type="ORF">J2D75_00795</name>
</gene>
<evidence type="ECO:0000313" key="2">
    <source>
        <dbReference type="Proteomes" id="UP000664399"/>
    </source>
</evidence>
<comment type="caution">
    <text evidence="1">The sequence shown here is derived from an EMBL/GenBank/DDBJ whole genome shotgun (WGS) entry which is preliminary data.</text>
</comment>
<sequence>MTKHTPLRFIFAGQSAPFSTMPPSMLPSMLPFGMLPYCASGLAPSCQKPPCCATARNTIWRRLIFQCSIHLS</sequence>
<dbReference type="RefSeq" id="WP_207852920.1">
    <property type="nucleotide sequence ID" value="NZ_JAFVMG010000001.1"/>
</dbReference>
<keyword evidence="2" id="KW-1185">Reference proteome</keyword>
<accession>A0ABS3LIZ0</accession>
<reference evidence="1 2" key="1">
    <citation type="submission" date="2021-03" db="EMBL/GenBank/DDBJ databases">
        <title>The complete genome sequence of Acetobacter suratthaniensis TBRC 1719.</title>
        <authorList>
            <person name="Charoenyingcharoen P."/>
            <person name="Yukphan P."/>
        </authorList>
    </citation>
    <scope>NUCLEOTIDE SEQUENCE [LARGE SCALE GENOMIC DNA]</scope>
    <source>
        <strain evidence="1 2">TBRC 1719</strain>
    </source>
</reference>
<name>A0ABS3LIZ0_9PROT</name>
<proteinExistence type="predicted"/>
<dbReference type="EMBL" id="JAFVMG010000001">
    <property type="protein sequence ID" value="MBO1327012.1"/>
    <property type="molecule type" value="Genomic_DNA"/>
</dbReference>
<dbReference type="Proteomes" id="UP000664399">
    <property type="component" value="Unassembled WGS sequence"/>
</dbReference>
<organism evidence="1 2">
    <name type="scientific">Acetobacter suratthaniensis</name>
    <dbReference type="NCBI Taxonomy" id="1502841"/>
    <lineage>
        <taxon>Bacteria</taxon>
        <taxon>Pseudomonadati</taxon>
        <taxon>Pseudomonadota</taxon>
        <taxon>Alphaproteobacteria</taxon>
        <taxon>Acetobacterales</taxon>
        <taxon>Acetobacteraceae</taxon>
        <taxon>Acetobacter</taxon>
    </lineage>
</organism>
<protein>
    <submittedName>
        <fullName evidence="1">Uncharacterized protein</fullName>
    </submittedName>
</protein>
<evidence type="ECO:0000313" key="1">
    <source>
        <dbReference type="EMBL" id="MBO1327012.1"/>
    </source>
</evidence>